<dbReference type="PANTHER" id="PTHR24043:SF8">
    <property type="entry name" value="EGF-LIKE DOMAIN-CONTAINING PROTEIN"/>
    <property type="match status" value="1"/>
</dbReference>
<keyword evidence="2" id="KW-0675">Receptor</keyword>
<gene>
    <name evidence="2" type="ORF">CGI_10002334</name>
</gene>
<sequence length="163" mass="17442">MQCVSLTLASVLPSLRCLEITQQGGCPVTGFYGSNCSIPCPDVNCQYCHIETGYSQCCKPGYQGHHCELACNKGFYGVDCNEKCGHCREVNQCHHINGTCLTGCAAGFMGNLCKIECDKGSYGIECNGTCGHCRDTNQCSNVNGTCLTGCDAGYEGDLCKTRE</sequence>
<dbReference type="EMBL" id="JH816251">
    <property type="protein sequence ID" value="EKC22416.1"/>
    <property type="molecule type" value="Genomic_DNA"/>
</dbReference>
<dbReference type="InterPro" id="IPR009030">
    <property type="entry name" value="Growth_fac_rcpt_cys_sf"/>
</dbReference>
<dbReference type="PANTHER" id="PTHR24043">
    <property type="entry name" value="SCAVENGER RECEPTOR CLASS F"/>
    <property type="match status" value="1"/>
</dbReference>
<dbReference type="AlphaFoldDB" id="K1QL38"/>
<evidence type="ECO:0000256" key="1">
    <source>
        <dbReference type="ARBA" id="ARBA00022536"/>
    </source>
</evidence>
<accession>K1QL38</accession>
<dbReference type="HOGENOM" id="CLU_118266_0_0_1"/>
<keyword evidence="1" id="KW-0245">EGF-like domain</keyword>
<reference evidence="2" key="1">
    <citation type="journal article" date="2012" name="Nature">
        <title>The oyster genome reveals stress adaptation and complexity of shell formation.</title>
        <authorList>
            <person name="Zhang G."/>
            <person name="Fang X."/>
            <person name="Guo X."/>
            <person name="Li L."/>
            <person name="Luo R."/>
            <person name="Xu F."/>
            <person name="Yang P."/>
            <person name="Zhang L."/>
            <person name="Wang X."/>
            <person name="Qi H."/>
            <person name="Xiong Z."/>
            <person name="Que H."/>
            <person name="Xie Y."/>
            <person name="Holland P.W."/>
            <person name="Paps J."/>
            <person name="Zhu Y."/>
            <person name="Wu F."/>
            <person name="Chen Y."/>
            <person name="Wang J."/>
            <person name="Peng C."/>
            <person name="Meng J."/>
            <person name="Yang L."/>
            <person name="Liu J."/>
            <person name="Wen B."/>
            <person name="Zhang N."/>
            <person name="Huang Z."/>
            <person name="Zhu Q."/>
            <person name="Feng Y."/>
            <person name="Mount A."/>
            <person name="Hedgecock D."/>
            <person name="Xu Z."/>
            <person name="Liu Y."/>
            <person name="Domazet-Loso T."/>
            <person name="Du Y."/>
            <person name="Sun X."/>
            <person name="Zhang S."/>
            <person name="Liu B."/>
            <person name="Cheng P."/>
            <person name="Jiang X."/>
            <person name="Li J."/>
            <person name="Fan D."/>
            <person name="Wang W."/>
            <person name="Fu W."/>
            <person name="Wang T."/>
            <person name="Wang B."/>
            <person name="Zhang J."/>
            <person name="Peng Z."/>
            <person name="Li Y."/>
            <person name="Li N."/>
            <person name="Wang J."/>
            <person name="Chen M."/>
            <person name="He Y."/>
            <person name="Tan F."/>
            <person name="Song X."/>
            <person name="Zheng Q."/>
            <person name="Huang R."/>
            <person name="Yang H."/>
            <person name="Du X."/>
            <person name="Chen L."/>
            <person name="Yang M."/>
            <person name="Gaffney P.M."/>
            <person name="Wang S."/>
            <person name="Luo L."/>
            <person name="She Z."/>
            <person name="Ming Y."/>
            <person name="Huang W."/>
            <person name="Zhang S."/>
            <person name="Huang B."/>
            <person name="Zhang Y."/>
            <person name="Qu T."/>
            <person name="Ni P."/>
            <person name="Miao G."/>
            <person name="Wang J."/>
            <person name="Wang Q."/>
            <person name="Steinberg C.E."/>
            <person name="Wang H."/>
            <person name="Li N."/>
            <person name="Qian L."/>
            <person name="Zhang G."/>
            <person name="Li Y."/>
            <person name="Yang H."/>
            <person name="Liu X."/>
            <person name="Wang J."/>
            <person name="Yin Y."/>
            <person name="Wang J."/>
        </authorList>
    </citation>
    <scope>NUCLEOTIDE SEQUENCE [LARGE SCALE GENOMIC DNA]</scope>
    <source>
        <strain evidence="2">05x7-T-G4-1.051#20</strain>
    </source>
</reference>
<dbReference type="InterPro" id="IPR042635">
    <property type="entry name" value="MEGF10/SREC1/2-like"/>
</dbReference>
<dbReference type="Gene3D" id="2.170.300.10">
    <property type="entry name" value="Tie2 ligand-binding domain superfamily"/>
    <property type="match status" value="1"/>
</dbReference>
<proteinExistence type="predicted"/>
<dbReference type="SUPFAM" id="SSF57184">
    <property type="entry name" value="Growth factor receptor domain"/>
    <property type="match status" value="1"/>
</dbReference>
<dbReference type="GO" id="GO:0005044">
    <property type="term" value="F:scavenger receptor activity"/>
    <property type="evidence" value="ECO:0007669"/>
    <property type="project" value="InterPro"/>
</dbReference>
<dbReference type="InParanoid" id="K1QL38"/>
<name>K1QL38_MAGGI</name>
<organism evidence="2">
    <name type="scientific">Magallana gigas</name>
    <name type="common">Pacific oyster</name>
    <name type="synonym">Crassostrea gigas</name>
    <dbReference type="NCBI Taxonomy" id="29159"/>
    <lineage>
        <taxon>Eukaryota</taxon>
        <taxon>Metazoa</taxon>
        <taxon>Spiralia</taxon>
        <taxon>Lophotrochozoa</taxon>
        <taxon>Mollusca</taxon>
        <taxon>Bivalvia</taxon>
        <taxon>Autobranchia</taxon>
        <taxon>Pteriomorphia</taxon>
        <taxon>Ostreida</taxon>
        <taxon>Ostreoidea</taxon>
        <taxon>Ostreidae</taxon>
        <taxon>Magallana</taxon>
    </lineage>
</organism>
<evidence type="ECO:0000313" key="2">
    <source>
        <dbReference type="EMBL" id="EKC22416.1"/>
    </source>
</evidence>
<protein>
    <submittedName>
        <fullName evidence="2">Scavenger receptor class F member 2</fullName>
    </submittedName>
</protein>